<evidence type="ECO:0000256" key="1">
    <source>
        <dbReference type="SAM" id="MobiDB-lite"/>
    </source>
</evidence>
<dbReference type="KEGG" id="pgr:PGTG_02076"/>
<organism evidence="2 3">
    <name type="scientific">Puccinia graminis f. sp. tritici (strain CRL 75-36-700-3 / race SCCL)</name>
    <name type="common">Black stem rust fungus</name>
    <dbReference type="NCBI Taxonomy" id="418459"/>
    <lineage>
        <taxon>Eukaryota</taxon>
        <taxon>Fungi</taxon>
        <taxon>Dikarya</taxon>
        <taxon>Basidiomycota</taxon>
        <taxon>Pucciniomycotina</taxon>
        <taxon>Pucciniomycetes</taxon>
        <taxon>Pucciniales</taxon>
        <taxon>Pucciniaceae</taxon>
        <taxon>Puccinia</taxon>
    </lineage>
</organism>
<dbReference type="Proteomes" id="UP000008783">
    <property type="component" value="Unassembled WGS sequence"/>
</dbReference>
<keyword evidence="3" id="KW-1185">Reference proteome</keyword>
<feature type="region of interest" description="Disordered" evidence="1">
    <location>
        <begin position="98"/>
        <end position="120"/>
    </location>
</feature>
<dbReference type="GeneID" id="10528472"/>
<reference key="1">
    <citation type="submission" date="2007-01" db="EMBL/GenBank/DDBJ databases">
        <title>The Genome Sequence of Puccinia graminis f. sp. tritici Strain CRL 75-36-700-3.</title>
        <authorList>
            <consortium name="The Broad Institute Genome Sequencing Platform"/>
            <person name="Birren B."/>
            <person name="Lander E."/>
            <person name="Galagan J."/>
            <person name="Nusbaum C."/>
            <person name="Devon K."/>
            <person name="Cuomo C."/>
            <person name="Jaffe D."/>
            <person name="Butler J."/>
            <person name="Alvarez P."/>
            <person name="Gnerre S."/>
            <person name="Grabherr M."/>
            <person name="Mauceli E."/>
            <person name="Brockman W."/>
            <person name="Young S."/>
            <person name="LaButti K."/>
            <person name="Sykes S."/>
            <person name="DeCaprio D."/>
            <person name="Crawford M."/>
            <person name="Koehrsen M."/>
            <person name="Engels R."/>
            <person name="Montgomery P."/>
            <person name="Pearson M."/>
            <person name="Howarth C."/>
            <person name="Larson L."/>
            <person name="White J."/>
            <person name="Zeng Q."/>
            <person name="Kodira C."/>
            <person name="Yandava C."/>
            <person name="Alvarado L."/>
            <person name="O'Leary S."/>
            <person name="Szabo L."/>
            <person name="Dean R."/>
            <person name="Schein J."/>
        </authorList>
    </citation>
    <scope>NUCLEOTIDE SEQUENCE</scope>
    <source>
        <strain>CRL 75-36-700-3</strain>
    </source>
</reference>
<reference evidence="3" key="2">
    <citation type="journal article" date="2011" name="Proc. Natl. Acad. Sci. U.S.A.">
        <title>Obligate biotrophy features unraveled by the genomic analysis of rust fungi.</title>
        <authorList>
            <person name="Duplessis S."/>
            <person name="Cuomo C.A."/>
            <person name="Lin Y.-C."/>
            <person name="Aerts A."/>
            <person name="Tisserant E."/>
            <person name="Veneault-Fourrey C."/>
            <person name="Joly D.L."/>
            <person name="Hacquard S."/>
            <person name="Amselem J."/>
            <person name="Cantarel B.L."/>
            <person name="Chiu R."/>
            <person name="Coutinho P.M."/>
            <person name="Feau N."/>
            <person name="Field M."/>
            <person name="Frey P."/>
            <person name="Gelhaye E."/>
            <person name="Goldberg J."/>
            <person name="Grabherr M.G."/>
            <person name="Kodira C.D."/>
            <person name="Kohler A."/>
            <person name="Kuees U."/>
            <person name="Lindquist E.A."/>
            <person name="Lucas S.M."/>
            <person name="Mago R."/>
            <person name="Mauceli E."/>
            <person name="Morin E."/>
            <person name="Murat C."/>
            <person name="Pangilinan J.L."/>
            <person name="Park R."/>
            <person name="Pearson M."/>
            <person name="Quesneville H."/>
            <person name="Rouhier N."/>
            <person name="Sakthikumar S."/>
            <person name="Salamov A.A."/>
            <person name="Schmutz J."/>
            <person name="Selles B."/>
            <person name="Shapiro H."/>
            <person name="Tanguay P."/>
            <person name="Tuskan G.A."/>
            <person name="Henrissat B."/>
            <person name="Van de Peer Y."/>
            <person name="Rouze P."/>
            <person name="Ellis J.G."/>
            <person name="Dodds P.N."/>
            <person name="Schein J.E."/>
            <person name="Zhong S."/>
            <person name="Hamelin R.C."/>
            <person name="Grigoriev I.V."/>
            <person name="Szabo L.J."/>
            <person name="Martin F."/>
        </authorList>
    </citation>
    <scope>NUCLEOTIDE SEQUENCE [LARGE SCALE GENOMIC DNA]</scope>
    <source>
        <strain evidence="3">CRL 75-36-700-3 / race SCCL</strain>
    </source>
</reference>
<accession>E3JX40</accession>
<dbReference type="AlphaFoldDB" id="E3JX40"/>
<sequence>MERLVAGKTQPACPSYLSFHVRRRLAVKRLDLPSRQVTGCTGSGRGNIEAPQSHNSTVFKYSKLWGPSSPREKETYDEEDSCMMGYLVRDQGFLSQTRSSCHQSAERTRQNHAGPYSFVG</sequence>
<gene>
    <name evidence="2" type="ORF">PGTG_02076</name>
</gene>
<dbReference type="EMBL" id="DS178266">
    <property type="protein sequence ID" value="EFP76615.2"/>
    <property type="molecule type" value="Genomic_DNA"/>
</dbReference>
<dbReference type="VEuPathDB" id="FungiDB:PGTG_02076"/>
<protein>
    <submittedName>
        <fullName evidence="2">Uncharacterized protein</fullName>
    </submittedName>
</protein>
<dbReference type="InParanoid" id="E3JX40"/>
<dbReference type="HOGENOM" id="CLU_2050815_0_0_1"/>
<evidence type="ECO:0000313" key="2">
    <source>
        <dbReference type="EMBL" id="EFP76615.2"/>
    </source>
</evidence>
<dbReference type="RefSeq" id="XP_003321034.2">
    <property type="nucleotide sequence ID" value="XM_003320986.2"/>
</dbReference>
<evidence type="ECO:0000313" key="3">
    <source>
        <dbReference type="Proteomes" id="UP000008783"/>
    </source>
</evidence>
<proteinExistence type="predicted"/>
<name>E3JX40_PUCGT</name>